<dbReference type="EMBL" id="MU001497">
    <property type="protein sequence ID" value="KAF2447346.1"/>
    <property type="molecule type" value="Genomic_DNA"/>
</dbReference>
<gene>
    <name evidence="3" type="ORF">P171DRAFT_250143</name>
</gene>
<evidence type="ECO:0000256" key="2">
    <source>
        <dbReference type="SAM" id="Phobius"/>
    </source>
</evidence>
<keyword evidence="2" id="KW-0812">Transmembrane</keyword>
<evidence type="ECO:0000313" key="3">
    <source>
        <dbReference type="EMBL" id="KAF2447346.1"/>
    </source>
</evidence>
<dbReference type="AlphaFoldDB" id="A0A9P4PNA7"/>
<organism evidence="3 4">
    <name type="scientific">Karstenula rhodostoma CBS 690.94</name>
    <dbReference type="NCBI Taxonomy" id="1392251"/>
    <lineage>
        <taxon>Eukaryota</taxon>
        <taxon>Fungi</taxon>
        <taxon>Dikarya</taxon>
        <taxon>Ascomycota</taxon>
        <taxon>Pezizomycotina</taxon>
        <taxon>Dothideomycetes</taxon>
        <taxon>Pleosporomycetidae</taxon>
        <taxon>Pleosporales</taxon>
        <taxon>Massarineae</taxon>
        <taxon>Didymosphaeriaceae</taxon>
        <taxon>Karstenula</taxon>
    </lineage>
</organism>
<evidence type="ECO:0000313" key="4">
    <source>
        <dbReference type="Proteomes" id="UP000799764"/>
    </source>
</evidence>
<feature type="region of interest" description="Disordered" evidence="1">
    <location>
        <begin position="1"/>
        <end position="53"/>
    </location>
</feature>
<comment type="caution">
    <text evidence="3">The sequence shown here is derived from an EMBL/GenBank/DDBJ whole genome shotgun (WGS) entry which is preliminary data.</text>
</comment>
<sequence length="99" mass="10683">MTVNMELAALPPAAAHPAHGDTADHELPPAYSADHEPLPPTYQDASQHLKAPPTRNRWFRNRLLLAVVLTLVTAAIIASLAAVFTIQARKRNSESPSPS</sequence>
<keyword evidence="4" id="KW-1185">Reference proteome</keyword>
<evidence type="ECO:0000256" key="1">
    <source>
        <dbReference type="SAM" id="MobiDB-lite"/>
    </source>
</evidence>
<name>A0A9P4PNA7_9PLEO</name>
<feature type="compositionally biased region" description="Low complexity" evidence="1">
    <location>
        <begin position="7"/>
        <end position="17"/>
    </location>
</feature>
<protein>
    <submittedName>
        <fullName evidence="3">Uncharacterized protein</fullName>
    </submittedName>
</protein>
<keyword evidence="2" id="KW-0472">Membrane</keyword>
<keyword evidence="2" id="KW-1133">Transmembrane helix</keyword>
<reference evidence="3" key="1">
    <citation type="journal article" date="2020" name="Stud. Mycol.">
        <title>101 Dothideomycetes genomes: a test case for predicting lifestyles and emergence of pathogens.</title>
        <authorList>
            <person name="Haridas S."/>
            <person name="Albert R."/>
            <person name="Binder M."/>
            <person name="Bloem J."/>
            <person name="Labutti K."/>
            <person name="Salamov A."/>
            <person name="Andreopoulos B."/>
            <person name="Baker S."/>
            <person name="Barry K."/>
            <person name="Bills G."/>
            <person name="Bluhm B."/>
            <person name="Cannon C."/>
            <person name="Castanera R."/>
            <person name="Culley D."/>
            <person name="Daum C."/>
            <person name="Ezra D."/>
            <person name="Gonzalez J."/>
            <person name="Henrissat B."/>
            <person name="Kuo A."/>
            <person name="Liang C."/>
            <person name="Lipzen A."/>
            <person name="Lutzoni F."/>
            <person name="Magnuson J."/>
            <person name="Mondo S."/>
            <person name="Nolan M."/>
            <person name="Ohm R."/>
            <person name="Pangilinan J."/>
            <person name="Park H.-J."/>
            <person name="Ramirez L."/>
            <person name="Alfaro M."/>
            <person name="Sun H."/>
            <person name="Tritt A."/>
            <person name="Yoshinaga Y."/>
            <person name="Zwiers L.-H."/>
            <person name="Turgeon B."/>
            <person name="Goodwin S."/>
            <person name="Spatafora J."/>
            <person name="Crous P."/>
            <person name="Grigoriev I."/>
        </authorList>
    </citation>
    <scope>NUCLEOTIDE SEQUENCE</scope>
    <source>
        <strain evidence="3">CBS 690.94</strain>
    </source>
</reference>
<accession>A0A9P4PNA7</accession>
<feature type="transmembrane region" description="Helical" evidence="2">
    <location>
        <begin position="63"/>
        <end position="86"/>
    </location>
</feature>
<dbReference type="Proteomes" id="UP000799764">
    <property type="component" value="Unassembled WGS sequence"/>
</dbReference>
<feature type="compositionally biased region" description="Basic and acidic residues" evidence="1">
    <location>
        <begin position="18"/>
        <end position="37"/>
    </location>
</feature>
<proteinExistence type="predicted"/>